<gene>
    <name evidence="11" type="primary">elaB</name>
    <name evidence="11" type="ORF">IDM36_14860</name>
</gene>
<feature type="domain" description="DUF883" evidence="9">
    <location>
        <begin position="10"/>
        <end position="59"/>
    </location>
</feature>
<evidence type="ECO:0000313" key="11">
    <source>
        <dbReference type="EMBL" id="QPJ99196.1"/>
    </source>
</evidence>
<evidence type="ECO:0000256" key="3">
    <source>
        <dbReference type="ARBA" id="ARBA00022475"/>
    </source>
</evidence>
<dbReference type="InterPro" id="IPR043605">
    <property type="entry name" value="DUF883_C"/>
</dbReference>
<dbReference type="InterPro" id="IPR010279">
    <property type="entry name" value="YqjD/ElaB"/>
</dbReference>
<comment type="subcellular location">
    <subcellularLocation>
        <location evidence="1">Cell inner membrane</location>
        <topology evidence="1">Single-pass membrane protein</topology>
    </subcellularLocation>
</comment>
<evidence type="ECO:0000256" key="6">
    <source>
        <dbReference type="ARBA" id="ARBA00022989"/>
    </source>
</evidence>
<comment type="similarity">
    <text evidence="2">Belongs to the ElaB/YgaM/YqjD family.</text>
</comment>
<dbReference type="Pfam" id="PF05957">
    <property type="entry name" value="DUF883"/>
    <property type="match status" value="1"/>
</dbReference>
<keyword evidence="6 8" id="KW-1133">Transmembrane helix</keyword>
<evidence type="ECO:0000256" key="8">
    <source>
        <dbReference type="SAM" id="Phobius"/>
    </source>
</evidence>
<evidence type="ECO:0000256" key="4">
    <source>
        <dbReference type="ARBA" id="ARBA00022519"/>
    </source>
</evidence>
<evidence type="ECO:0000259" key="10">
    <source>
        <dbReference type="Pfam" id="PF19029"/>
    </source>
</evidence>
<dbReference type="NCBIfam" id="NF007709">
    <property type="entry name" value="PRK10404.1"/>
    <property type="match status" value="1"/>
</dbReference>
<organism evidence="11">
    <name type="scientific">Enterobacter mori</name>
    <dbReference type="NCBI Taxonomy" id="539813"/>
    <lineage>
        <taxon>Bacteria</taxon>
        <taxon>Pseudomonadati</taxon>
        <taxon>Pseudomonadota</taxon>
        <taxon>Gammaproteobacteria</taxon>
        <taxon>Enterobacterales</taxon>
        <taxon>Enterobacteriaceae</taxon>
        <taxon>Enterobacter</taxon>
    </lineage>
</organism>
<dbReference type="Pfam" id="PF19029">
    <property type="entry name" value="DUF883_C"/>
    <property type="match status" value="1"/>
</dbReference>
<feature type="domain" description="DUF883" evidence="10">
    <location>
        <begin position="72"/>
        <end position="101"/>
    </location>
</feature>
<reference evidence="11" key="1">
    <citation type="submission" date="2020-09" db="EMBL/GenBank/DDBJ databases">
        <title>First Report of a novel Colistin-Resistant species of Enterobacter cloacae complex Producing MCR-5 isolated from hospital sewage water.</title>
        <authorList>
            <person name="Zhou K."/>
        </authorList>
    </citation>
    <scope>NUCLEOTIDE SEQUENCE [LARGE SCALE GENOMIC DNA]</scope>
    <source>
        <strain evidence="11">HSW1412</strain>
    </source>
</reference>
<dbReference type="PANTHER" id="PTHR35893">
    <property type="entry name" value="INNER MEMBRANE PROTEIN-RELATED"/>
    <property type="match status" value="1"/>
</dbReference>
<evidence type="ECO:0000259" key="9">
    <source>
        <dbReference type="Pfam" id="PF05957"/>
    </source>
</evidence>
<dbReference type="EMBL" id="CP061801">
    <property type="protein sequence ID" value="QPJ99196.1"/>
    <property type="molecule type" value="Genomic_DNA"/>
</dbReference>
<protein>
    <submittedName>
        <fullName evidence="11">Stress response protein ElaB</fullName>
    </submittedName>
</protein>
<evidence type="ECO:0000256" key="2">
    <source>
        <dbReference type="ARBA" id="ARBA00010423"/>
    </source>
</evidence>
<accession>A0A7T0GZ50</accession>
<keyword evidence="5 8" id="KW-0812">Transmembrane</keyword>
<name>A0A7T0GZ50_9ENTR</name>
<sequence length="101" mass="11542">MSFQSWDTRIDDDLALLSETLEEVLRSSGDPADQKYIELKERAEKALHEVKSRVSQASDTYYYRAKRAVYRTDDYVHENPWHSIGVGAAVGLVLGLLLARR</sequence>
<dbReference type="GO" id="GO:0043022">
    <property type="term" value="F:ribosome binding"/>
    <property type="evidence" value="ECO:0007669"/>
    <property type="project" value="InterPro"/>
</dbReference>
<keyword evidence="7 8" id="KW-0472">Membrane</keyword>
<dbReference type="PANTHER" id="PTHR35893:SF1">
    <property type="entry name" value="PROTEIN ELAB"/>
    <property type="match status" value="1"/>
</dbReference>
<keyword evidence="3" id="KW-1003">Cell membrane</keyword>
<dbReference type="GO" id="GO:0005886">
    <property type="term" value="C:plasma membrane"/>
    <property type="evidence" value="ECO:0007669"/>
    <property type="project" value="UniProtKB-SubCell"/>
</dbReference>
<keyword evidence="4" id="KW-0997">Cell inner membrane</keyword>
<dbReference type="AlphaFoldDB" id="A0A7T0GZ50"/>
<evidence type="ECO:0000256" key="7">
    <source>
        <dbReference type="ARBA" id="ARBA00023136"/>
    </source>
</evidence>
<evidence type="ECO:0000256" key="1">
    <source>
        <dbReference type="ARBA" id="ARBA00004377"/>
    </source>
</evidence>
<feature type="transmembrane region" description="Helical" evidence="8">
    <location>
        <begin position="81"/>
        <end position="99"/>
    </location>
</feature>
<proteinExistence type="inferred from homology"/>
<evidence type="ECO:0000256" key="5">
    <source>
        <dbReference type="ARBA" id="ARBA00022692"/>
    </source>
</evidence>
<dbReference type="InterPro" id="IPR043604">
    <property type="entry name" value="DUF883_N"/>
</dbReference>